<protein>
    <submittedName>
        <fullName evidence="1">Peptidase</fullName>
    </submittedName>
</protein>
<dbReference type="EMBL" id="OY726395">
    <property type="protein sequence ID" value="CAJ1578492.1"/>
    <property type="molecule type" value="Genomic_DNA"/>
</dbReference>
<evidence type="ECO:0000313" key="2">
    <source>
        <dbReference type="Proteomes" id="UP001190466"/>
    </source>
</evidence>
<gene>
    <name evidence="1" type="ORF">MU0050_000095</name>
</gene>
<name>A0ABM9M804_9MYCO</name>
<accession>A0ABM9M804</accession>
<dbReference type="RefSeq" id="WP_316513582.1">
    <property type="nucleotide sequence ID" value="NZ_OY726395.1"/>
</dbReference>
<proteinExistence type="predicted"/>
<reference evidence="1 2" key="1">
    <citation type="submission" date="2023-08" db="EMBL/GenBank/DDBJ databases">
        <authorList>
            <person name="Folkvardsen B D."/>
            <person name="Norman A."/>
        </authorList>
    </citation>
    <scope>NUCLEOTIDE SEQUENCE [LARGE SCALE GENOMIC DNA]</scope>
    <source>
        <strain evidence="1 2">Mu0050</strain>
    </source>
</reference>
<dbReference type="Proteomes" id="UP001190466">
    <property type="component" value="Chromosome"/>
</dbReference>
<evidence type="ECO:0000313" key="1">
    <source>
        <dbReference type="EMBL" id="CAJ1578492.1"/>
    </source>
</evidence>
<sequence length="177" mass="18245">METGSGRAIELAPFHSRGALKGFLVSGRWPDSTKEWAQLLMAAVRVASLPGLLSTTTVFGVREEVPDTPPPDTVGLVLAEGPVVGDSAIAPGHFADHTPPALLMLHPPSETVPSLPECAGAASGCVLLPGLPHLGLEHRAAWVEAESDGTVTSMVSRVGVDPISHPDTAILAMLLAA</sequence>
<keyword evidence="2" id="KW-1185">Reference proteome</keyword>
<organism evidence="1 2">
    <name type="scientific">[Mycobacterium] wendilense</name>
    <dbReference type="NCBI Taxonomy" id="3064284"/>
    <lineage>
        <taxon>Bacteria</taxon>
        <taxon>Bacillati</taxon>
        <taxon>Actinomycetota</taxon>
        <taxon>Actinomycetes</taxon>
        <taxon>Mycobacteriales</taxon>
        <taxon>Mycobacteriaceae</taxon>
        <taxon>Mycolicibacter</taxon>
    </lineage>
</organism>